<feature type="compositionally biased region" description="Polar residues" evidence="1">
    <location>
        <begin position="82"/>
        <end position="95"/>
    </location>
</feature>
<organism evidence="2 3">
    <name type="scientific">Chondrus crispus</name>
    <name type="common">Carrageen Irish moss</name>
    <name type="synonym">Polymorpha crispa</name>
    <dbReference type="NCBI Taxonomy" id="2769"/>
    <lineage>
        <taxon>Eukaryota</taxon>
        <taxon>Rhodophyta</taxon>
        <taxon>Florideophyceae</taxon>
        <taxon>Rhodymeniophycidae</taxon>
        <taxon>Gigartinales</taxon>
        <taxon>Gigartinaceae</taxon>
        <taxon>Chondrus</taxon>
    </lineage>
</organism>
<proteinExistence type="predicted"/>
<dbReference type="AlphaFoldDB" id="R7QP13"/>
<sequence>MLENASTSIKHLFATLTGSRASTFHSMCRFGLTNDTITRPVSLSDNFDVKIAASASNFTFAYALPTPLQRLLIKLPIRPGGNASTNSVTNRSSDSPEARRHRSHLPAFGNKAGIANNSSWSAGMSSYP</sequence>
<dbReference type="EMBL" id="HG002147">
    <property type="protein sequence ID" value="CDF40242.1"/>
    <property type="molecule type" value="Genomic_DNA"/>
</dbReference>
<accession>R7QP13</accession>
<dbReference type="Gramene" id="CDF40242">
    <property type="protein sequence ID" value="CDF40242"/>
    <property type="gene ID" value="CHC_T00007081001"/>
</dbReference>
<feature type="region of interest" description="Disordered" evidence="1">
    <location>
        <begin position="78"/>
        <end position="110"/>
    </location>
</feature>
<name>R7QP13_CHOCR</name>
<evidence type="ECO:0000256" key="1">
    <source>
        <dbReference type="SAM" id="MobiDB-lite"/>
    </source>
</evidence>
<dbReference type="Proteomes" id="UP000012073">
    <property type="component" value="Unassembled WGS sequence"/>
</dbReference>
<protein>
    <submittedName>
        <fullName evidence="2">Uncharacterized protein</fullName>
    </submittedName>
</protein>
<dbReference type="KEGG" id="ccp:CHC_T00007081001"/>
<evidence type="ECO:0000313" key="3">
    <source>
        <dbReference type="Proteomes" id="UP000012073"/>
    </source>
</evidence>
<gene>
    <name evidence="2" type="ORF">CHC_T00007081001</name>
</gene>
<reference evidence="3" key="1">
    <citation type="journal article" date="2013" name="Proc. Natl. Acad. Sci. U.S.A.">
        <title>Genome structure and metabolic features in the red seaweed Chondrus crispus shed light on evolution of the Archaeplastida.</title>
        <authorList>
            <person name="Collen J."/>
            <person name="Porcel B."/>
            <person name="Carre W."/>
            <person name="Ball S.G."/>
            <person name="Chaparro C."/>
            <person name="Tonon T."/>
            <person name="Barbeyron T."/>
            <person name="Michel G."/>
            <person name="Noel B."/>
            <person name="Valentin K."/>
            <person name="Elias M."/>
            <person name="Artiguenave F."/>
            <person name="Arun A."/>
            <person name="Aury J.M."/>
            <person name="Barbosa-Neto J.F."/>
            <person name="Bothwell J.H."/>
            <person name="Bouget F.Y."/>
            <person name="Brillet L."/>
            <person name="Cabello-Hurtado F."/>
            <person name="Capella-Gutierrez S."/>
            <person name="Charrier B."/>
            <person name="Cladiere L."/>
            <person name="Cock J.M."/>
            <person name="Coelho S.M."/>
            <person name="Colleoni C."/>
            <person name="Czjzek M."/>
            <person name="Da Silva C."/>
            <person name="Delage L."/>
            <person name="Denoeud F."/>
            <person name="Deschamps P."/>
            <person name="Dittami S.M."/>
            <person name="Gabaldon T."/>
            <person name="Gachon C.M."/>
            <person name="Groisillier A."/>
            <person name="Herve C."/>
            <person name="Jabbari K."/>
            <person name="Katinka M."/>
            <person name="Kloareg B."/>
            <person name="Kowalczyk N."/>
            <person name="Labadie K."/>
            <person name="Leblanc C."/>
            <person name="Lopez P.J."/>
            <person name="McLachlan D.H."/>
            <person name="Meslet-Cladiere L."/>
            <person name="Moustafa A."/>
            <person name="Nehr Z."/>
            <person name="Nyvall Collen P."/>
            <person name="Panaud O."/>
            <person name="Partensky F."/>
            <person name="Poulain J."/>
            <person name="Rensing S.A."/>
            <person name="Rousvoal S."/>
            <person name="Samson G."/>
            <person name="Symeonidi A."/>
            <person name="Weissenbach J."/>
            <person name="Zambounis A."/>
            <person name="Wincker P."/>
            <person name="Boyen C."/>
        </authorList>
    </citation>
    <scope>NUCLEOTIDE SEQUENCE [LARGE SCALE GENOMIC DNA]</scope>
    <source>
        <strain evidence="3">cv. Stackhouse</strain>
    </source>
</reference>
<dbReference type="RefSeq" id="XP_005710536.1">
    <property type="nucleotide sequence ID" value="XM_005710479.1"/>
</dbReference>
<evidence type="ECO:0000313" key="2">
    <source>
        <dbReference type="EMBL" id="CDF40242.1"/>
    </source>
</evidence>
<dbReference type="GeneID" id="17318254"/>
<keyword evidence="3" id="KW-1185">Reference proteome</keyword>